<dbReference type="EMBL" id="LT629770">
    <property type="protein sequence ID" value="SDS81613.1"/>
    <property type="molecule type" value="Genomic_DNA"/>
</dbReference>
<sequence>MSAPDRRASTVFRDARRALEDAVADGRGHCLGLETLAPHESWDVLVAEGYGRALLTGALAGALAGMLRHGVTVADVLSCPEVPLGVELGPRSLRLVTGWLADGVAEMDDAVVSRTMVAGVADDLIGASDAALSAGDAHRVAVLVFAMAAVGTHAVWRAA</sequence>
<dbReference type="Proteomes" id="UP000182126">
    <property type="component" value="Chromosome I"/>
</dbReference>
<reference evidence="1 2" key="1">
    <citation type="submission" date="2016-10" db="EMBL/GenBank/DDBJ databases">
        <authorList>
            <person name="de Groot N.N."/>
        </authorList>
    </citation>
    <scope>NUCLEOTIDE SEQUENCE [LARGE SCALE GENOMIC DNA]</scope>
    <source>
        <strain evidence="1 2">DSM 15019</strain>
    </source>
</reference>
<dbReference type="GeneID" id="36299432"/>
<dbReference type="AlphaFoldDB" id="A0A1H1VAC0"/>
<protein>
    <submittedName>
        <fullName evidence="1">Uncharacterized protein</fullName>
    </submittedName>
</protein>
<evidence type="ECO:0000313" key="1">
    <source>
        <dbReference type="EMBL" id="SDS81613.1"/>
    </source>
</evidence>
<accession>A0A1H1VAC0</accession>
<name>A0A1H1VAC0_9MICO</name>
<evidence type="ECO:0000313" key="2">
    <source>
        <dbReference type="Proteomes" id="UP000182126"/>
    </source>
</evidence>
<proteinExistence type="predicted"/>
<organism evidence="1 2">
    <name type="scientific">Microbacterium paraoxydans</name>
    <dbReference type="NCBI Taxonomy" id="199592"/>
    <lineage>
        <taxon>Bacteria</taxon>
        <taxon>Bacillati</taxon>
        <taxon>Actinomycetota</taxon>
        <taxon>Actinomycetes</taxon>
        <taxon>Micrococcales</taxon>
        <taxon>Microbacteriaceae</taxon>
        <taxon>Microbacterium</taxon>
    </lineage>
</organism>
<gene>
    <name evidence="1" type="ORF">SAMN04489809_2755</name>
</gene>
<dbReference type="RefSeq" id="WP_060923343.1">
    <property type="nucleotide sequence ID" value="NZ_LT629770.1"/>
</dbReference>